<proteinExistence type="inferred from homology"/>
<dbReference type="InterPro" id="IPR001401">
    <property type="entry name" value="Dynamin_GTPase"/>
</dbReference>
<organism evidence="10 11">
    <name type="scientific">Catenaria anguillulae PL171</name>
    <dbReference type="NCBI Taxonomy" id="765915"/>
    <lineage>
        <taxon>Eukaryota</taxon>
        <taxon>Fungi</taxon>
        <taxon>Fungi incertae sedis</taxon>
        <taxon>Blastocladiomycota</taxon>
        <taxon>Blastocladiomycetes</taxon>
        <taxon>Blastocladiales</taxon>
        <taxon>Catenariaceae</taxon>
        <taxon>Catenaria</taxon>
    </lineage>
</organism>
<dbReference type="GO" id="GO:0031623">
    <property type="term" value="P:receptor internalization"/>
    <property type="evidence" value="ECO:0007669"/>
    <property type="project" value="TreeGrafter"/>
</dbReference>
<dbReference type="Pfam" id="PF00350">
    <property type="entry name" value="Dynamin_N"/>
    <property type="match status" value="1"/>
</dbReference>
<evidence type="ECO:0000259" key="8">
    <source>
        <dbReference type="PROSITE" id="PS51388"/>
    </source>
</evidence>
<evidence type="ECO:0000259" key="9">
    <source>
        <dbReference type="PROSITE" id="PS51718"/>
    </source>
</evidence>
<dbReference type="GO" id="GO:0005886">
    <property type="term" value="C:plasma membrane"/>
    <property type="evidence" value="ECO:0007669"/>
    <property type="project" value="TreeGrafter"/>
</dbReference>
<dbReference type="GO" id="GO:0005525">
    <property type="term" value="F:GTP binding"/>
    <property type="evidence" value="ECO:0007669"/>
    <property type="project" value="UniProtKB-KW"/>
</dbReference>
<dbReference type="PANTHER" id="PTHR11566">
    <property type="entry name" value="DYNAMIN"/>
    <property type="match status" value="1"/>
</dbReference>
<comment type="caution">
    <text evidence="10">The sequence shown here is derived from an EMBL/GenBank/DDBJ whole genome shotgun (WGS) entry which is preliminary data.</text>
</comment>
<dbReference type="EC" id="3.6.5.5" evidence="1"/>
<dbReference type="PROSITE" id="PS51388">
    <property type="entry name" value="GED"/>
    <property type="match status" value="1"/>
</dbReference>
<dbReference type="CDD" id="cd08771">
    <property type="entry name" value="DLP_1"/>
    <property type="match status" value="1"/>
</dbReference>
<evidence type="ECO:0000256" key="4">
    <source>
        <dbReference type="ARBA" id="ARBA00023134"/>
    </source>
</evidence>
<dbReference type="InterPro" id="IPR056495">
    <property type="entry name" value="LIS_MGM1"/>
</dbReference>
<dbReference type="PROSITE" id="PS00410">
    <property type="entry name" value="G_DYNAMIN_1"/>
    <property type="match status" value="1"/>
</dbReference>
<dbReference type="SMART" id="SM00053">
    <property type="entry name" value="DYNc"/>
    <property type="match status" value="1"/>
</dbReference>
<keyword evidence="4 6" id="KW-0342">GTP-binding</keyword>
<evidence type="ECO:0000256" key="5">
    <source>
        <dbReference type="ARBA" id="ARBA00048040"/>
    </source>
</evidence>
<dbReference type="SUPFAM" id="SSF52540">
    <property type="entry name" value="P-loop containing nucleoside triphosphate hydrolases"/>
    <property type="match status" value="1"/>
</dbReference>
<feature type="compositionally biased region" description="Low complexity" evidence="7">
    <location>
        <begin position="223"/>
        <end position="250"/>
    </location>
</feature>
<comment type="similarity">
    <text evidence="6">Belongs to the TRAFAC class dynamin-like GTPase superfamily. Dynamin/Fzo/YdjA family.</text>
</comment>
<dbReference type="InterPro" id="IPR027417">
    <property type="entry name" value="P-loop_NTPase"/>
</dbReference>
<gene>
    <name evidence="10" type="ORF">BCR44DRAFT_55981</name>
</gene>
<evidence type="ECO:0000256" key="1">
    <source>
        <dbReference type="ARBA" id="ARBA00011980"/>
    </source>
</evidence>
<feature type="region of interest" description="Disordered" evidence="7">
    <location>
        <begin position="987"/>
        <end position="1012"/>
    </location>
</feature>
<dbReference type="PROSITE" id="PS51718">
    <property type="entry name" value="G_DYNAMIN_2"/>
    <property type="match status" value="1"/>
</dbReference>
<dbReference type="InterPro" id="IPR045063">
    <property type="entry name" value="Dynamin_N"/>
</dbReference>
<keyword evidence="3" id="KW-0378">Hydrolase</keyword>
<dbReference type="GO" id="GO:0005737">
    <property type="term" value="C:cytoplasm"/>
    <property type="evidence" value="ECO:0007669"/>
    <property type="project" value="TreeGrafter"/>
</dbReference>
<dbReference type="Pfam" id="PF24550">
    <property type="entry name" value="LIS_MGM1"/>
    <property type="match status" value="1"/>
</dbReference>
<evidence type="ECO:0000256" key="6">
    <source>
        <dbReference type="RuleBase" id="RU003932"/>
    </source>
</evidence>
<protein>
    <recommendedName>
        <fullName evidence="1">dynamin GTPase</fullName>
        <ecNumber evidence="1">3.6.5.5</ecNumber>
    </recommendedName>
</protein>
<dbReference type="OrthoDB" id="5061070at2759"/>
<dbReference type="Proteomes" id="UP000193411">
    <property type="component" value="Unassembled WGS sequence"/>
</dbReference>
<dbReference type="STRING" id="765915.A0A1Y2HKJ1"/>
<dbReference type="PANTHER" id="PTHR11566:SF212">
    <property type="entry name" value="DYNAMIN"/>
    <property type="match status" value="1"/>
</dbReference>
<dbReference type="InterPro" id="IPR030381">
    <property type="entry name" value="G_DYNAMIN_dom"/>
</dbReference>
<keyword evidence="2 6" id="KW-0547">Nucleotide-binding</keyword>
<evidence type="ECO:0000256" key="3">
    <source>
        <dbReference type="ARBA" id="ARBA00022801"/>
    </source>
</evidence>
<feature type="domain" description="Dynamin-type G" evidence="9">
    <location>
        <begin position="312"/>
        <end position="636"/>
    </location>
</feature>
<dbReference type="AlphaFoldDB" id="A0A1Y2HKJ1"/>
<feature type="region of interest" description="Disordered" evidence="7">
    <location>
        <begin position="215"/>
        <end position="287"/>
    </location>
</feature>
<comment type="catalytic activity">
    <reaction evidence="5">
        <text>GTP + H2O = GDP + phosphate + H(+)</text>
        <dbReference type="Rhea" id="RHEA:19669"/>
        <dbReference type="ChEBI" id="CHEBI:15377"/>
        <dbReference type="ChEBI" id="CHEBI:15378"/>
        <dbReference type="ChEBI" id="CHEBI:37565"/>
        <dbReference type="ChEBI" id="CHEBI:43474"/>
        <dbReference type="ChEBI" id="CHEBI:58189"/>
        <dbReference type="EC" id="3.6.5.5"/>
    </reaction>
</comment>
<dbReference type="InterPro" id="IPR019762">
    <property type="entry name" value="Dynamin_GTPase_CS"/>
</dbReference>
<dbReference type="PRINTS" id="PR00195">
    <property type="entry name" value="DYNAMIN"/>
</dbReference>
<evidence type="ECO:0000313" key="11">
    <source>
        <dbReference type="Proteomes" id="UP000193411"/>
    </source>
</evidence>
<dbReference type="GO" id="GO:0003924">
    <property type="term" value="F:GTPase activity"/>
    <property type="evidence" value="ECO:0007669"/>
    <property type="project" value="InterPro"/>
</dbReference>
<name>A0A1Y2HKJ1_9FUNG</name>
<dbReference type="InterPro" id="IPR020850">
    <property type="entry name" value="GED_dom"/>
</dbReference>
<dbReference type="EMBL" id="MCFL01000034">
    <property type="protein sequence ID" value="ORZ33612.1"/>
    <property type="molecule type" value="Genomic_DNA"/>
</dbReference>
<evidence type="ECO:0000256" key="2">
    <source>
        <dbReference type="ARBA" id="ARBA00022741"/>
    </source>
</evidence>
<evidence type="ECO:0000256" key="7">
    <source>
        <dbReference type="SAM" id="MobiDB-lite"/>
    </source>
</evidence>
<reference evidence="10 11" key="1">
    <citation type="submission" date="2016-07" db="EMBL/GenBank/DDBJ databases">
        <title>Pervasive Adenine N6-methylation of Active Genes in Fungi.</title>
        <authorList>
            <consortium name="DOE Joint Genome Institute"/>
            <person name="Mondo S.J."/>
            <person name="Dannebaum R.O."/>
            <person name="Kuo R.C."/>
            <person name="Labutti K."/>
            <person name="Haridas S."/>
            <person name="Kuo A."/>
            <person name="Salamov A."/>
            <person name="Ahrendt S.R."/>
            <person name="Lipzen A."/>
            <person name="Sullivan W."/>
            <person name="Andreopoulos W.B."/>
            <person name="Clum A."/>
            <person name="Lindquist E."/>
            <person name="Daum C."/>
            <person name="Ramamoorthy G.K."/>
            <person name="Gryganskyi A."/>
            <person name="Culley D."/>
            <person name="Magnuson J.K."/>
            <person name="James T.Y."/>
            <person name="O'Malley M.A."/>
            <person name="Stajich J.E."/>
            <person name="Spatafora J.W."/>
            <person name="Visel A."/>
            <person name="Grigoriev I.V."/>
        </authorList>
    </citation>
    <scope>NUCLEOTIDE SEQUENCE [LARGE SCALE GENOMIC DNA]</scope>
    <source>
        <strain evidence="10 11">PL171</strain>
    </source>
</reference>
<accession>A0A1Y2HKJ1</accession>
<feature type="compositionally biased region" description="Basic and acidic residues" evidence="7">
    <location>
        <begin position="999"/>
        <end position="1012"/>
    </location>
</feature>
<evidence type="ECO:0000313" key="10">
    <source>
        <dbReference type="EMBL" id="ORZ33612.1"/>
    </source>
</evidence>
<feature type="region of interest" description="Disordered" evidence="7">
    <location>
        <begin position="820"/>
        <end position="839"/>
    </location>
</feature>
<keyword evidence="11" id="KW-1185">Reference proteome</keyword>
<dbReference type="Gene3D" id="3.40.50.300">
    <property type="entry name" value="P-loop containing nucleotide triphosphate hydrolases"/>
    <property type="match status" value="1"/>
</dbReference>
<dbReference type="InterPro" id="IPR022812">
    <property type="entry name" value="Dynamin"/>
</dbReference>
<sequence>MSSMLQLGIRRAAAASALSVSASASAARRAAVPLAAAATRLPLAITRPQQLRHSHLLARPTPTLTPVNRQQVVPLPPPRLLSPSAHQHLRSISFWARIGPLRRLPVLLGGGAASAYGYVQYKVAGTQYMLLSAPTFANGSGSSSSDAHATAAGEALAWAILALAASTTAWVDQHVDLAKSTFFDVLDTVSANLTPLQDNLRTRLDLIQGQLNQGMATAREAMNSARSSTNSSSGSSSSSSSGGPDAPNASATGANPSDDDDDSEDARARRAALPVKPTSGNGGVGDDDDFMDLTRKLIEVRNILKAVKISGNLVLPSIVVIGSQSSGKSSVLEAIVGREFLPKGNNMVTRRPLELTLIHSPDLATEYAEFPQLGLGKVTNFRHVMQTLVDLNSAVPAADCVSDSPIELRIYSPNVPDLTLVDLPGYIQIHNKNQPRDLKDKIAALCEKYIQEPNVILAVCAADVDLANSDALRASRRVDPLGLRTIGVLTKIDLIQPDAAVNLLTANEYPLHLGYVGVVNRSGSAADKSLGAIAKRDPLAIVGVPALRTLLMRTLEERMGSRLTTLADAVDQELAEANYQFKVLYNDRRISAESYLAEAMDSIKHRFKDFTRAFGKPQVRSEVRSMLEDRIVEICEGVYWTDARLAELAKDAKAKDDPHWVHKLALASSALTKSGVGRTSTQLVVDSLMAHMEKLVAGEPFVHHPDTRRKVLQLANEIIRSKFHTTVDQVENTIKPYKFEVECTDMEWAEATKRAVGLLEREIANSQKAYDAIKATLGRRTLNGMISYLQGLETEYAKSLAASAAADVGALAPPSGASATAPTVSLAQNKPPEDTSRDPLLRLVPTDLDARPSGYTDSSLAKARAALYHSLRMQSLYSRLYHVKSRACRTPDAQTICPEVFLECVSEKLTYTAVMFIYIELLNEFFFQFPRDVDERLYYDLSKQQIGEFARENVGIRRQLDLAERKAVLDLAQGKLRALVRRQEEVARRKRMEQTGGGDRGRRSAADESLKV</sequence>
<feature type="domain" description="GED" evidence="8">
    <location>
        <begin position="891"/>
        <end position="984"/>
    </location>
</feature>
<dbReference type="GO" id="GO:0005874">
    <property type="term" value="C:microtubule"/>
    <property type="evidence" value="ECO:0007669"/>
    <property type="project" value="TreeGrafter"/>
</dbReference>
<dbReference type="GO" id="GO:0008017">
    <property type="term" value="F:microtubule binding"/>
    <property type="evidence" value="ECO:0007669"/>
    <property type="project" value="TreeGrafter"/>
</dbReference>